<accession>A0A4C1TZZ1</accession>
<evidence type="ECO:0000313" key="3">
    <source>
        <dbReference type="Proteomes" id="UP000299102"/>
    </source>
</evidence>
<dbReference type="EMBL" id="BGZK01000110">
    <property type="protein sequence ID" value="GBP19653.1"/>
    <property type="molecule type" value="Genomic_DNA"/>
</dbReference>
<gene>
    <name evidence="2" type="ORF">EVAR_75625_1</name>
</gene>
<comment type="caution">
    <text evidence="2">The sequence shown here is derived from an EMBL/GenBank/DDBJ whole genome shotgun (WGS) entry which is preliminary data.</text>
</comment>
<organism evidence="2 3">
    <name type="scientific">Eumeta variegata</name>
    <name type="common">Bagworm moth</name>
    <name type="synonym">Eumeta japonica</name>
    <dbReference type="NCBI Taxonomy" id="151549"/>
    <lineage>
        <taxon>Eukaryota</taxon>
        <taxon>Metazoa</taxon>
        <taxon>Ecdysozoa</taxon>
        <taxon>Arthropoda</taxon>
        <taxon>Hexapoda</taxon>
        <taxon>Insecta</taxon>
        <taxon>Pterygota</taxon>
        <taxon>Neoptera</taxon>
        <taxon>Endopterygota</taxon>
        <taxon>Lepidoptera</taxon>
        <taxon>Glossata</taxon>
        <taxon>Ditrysia</taxon>
        <taxon>Tineoidea</taxon>
        <taxon>Psychidae</taxon>
        <taxon>Oiketicinae</taxon>
        <taxon>Eumeta</taxon>
    </lineage>
</organism>
<dbReference type="Proteomes" id="UP000299102">
    <property type="component" value="Unassembled WGS sequence"/>
</dbReference>
<feature type="region of interest" description="Disordered" evidence="1">
    <location>
        <begin position="1"/>
        <end position="60"/>
    </location>
</feature>
<dbReference type="AlphaFoldDB" id="A0A4C1TZZ1"/>
<feature type="compositionally biased region" description="Polar residues" evidence="1">
    <location>
        <begin position="1"/>
        <end position="12"/>
    </location>
</feature>
<proteinExistence type="predicted"/>
<name>A0A4C1TZZ1_EUMVA</name>
<evidence type="ECO:0000256" key="1">
    <source>
        <dbReference type="SAM" id="MobiDB-lite"/>
    </source>
</evidence>
<protein>
    <submittedName>
        <fullName evidence="2">Uncharacterized protein</fullName>
    </submittedName>
</protein>
<evidence type="ECO:0000313" key="2">
    <source>
        <dbReference type="EMBL" id="GBP19653.1"/>
    </source>
</evidence>
<sequence>MKRTSCFPNTNMTDASTARRRGATARRNGPSNGDQRRYAPAHNSALRETRGRPPPPRPTVRLPLWLCYWHDYRMTVTSRDRQVFTRRLKSLKL</sequence>
<keyword evidence="3" id="KW-1185">Reference proteome</keyword>
<reference evidence="2 3" key="1">
    <citation type="journal article" date="2019" name="Commun. Biol.">
        <title>The bagworm genome reveals a unique fibroin gene that provides high tensile strength.</title>
        <authorList>
            <person name="Kono N."/>
            <person name="Nakamura H."/>
            <person name="Ohtoshi R."/>
            <person name="Tomita M."/>
            <person name="Numata K."/>
            <person name="Arakawa K."/>
        </authorList>
    </citation>
    <scope>NUCLEOTIDE SEQUENCE [LARGE SCALE GENOMIC DNA]</scope>
</reference>